<protein>
    <submittedName>
        <fullName evidence="1">Uncharacterized protein</fullName>
    </submittedName>
</protein>
<dbReference type="EMBL" id="PDJI01000004">
    <property type="protein sequence ID" value="PFG40605.1"/>
    <property type="molecule type" value="Genomic_DNA"/>
</dbReference>
<organism evidence="1 2">
    <name type="scientific">Georgenia soli</name>
    <dbReference type="NCBI Taxonomy" id="638953"/>
    <lineage>
        <taxon>Bacteria</taxon>
        <taxon>Bacillati</taxon>
        <taxon>Actinomycetota</taxon>
        <taxon>Actinomycetes</taxon>
        <taxon>Micrococcales</taxon>
        <taxon>Bogoriellaceae</taxon>
        <taxon>Georgenia</taxon>
    </lineage>
</organism>
<proteinExistence type="predicted"/>
<keyword evidence="2" id="KW-1185">Reference proteome</keyword>
<accession>A0A2A9EQR9</accession>
<evidence type="ECO:0000313" key="1">
    <source>
        <dbReference type="EMBL" id="PFG40605.1"/>
    </source>
</evidence>
<dbReference type="AlphaFoldDB" id="A0A2A9EQR9"/>
<dbReference type="RefSeq" id="WP_098484492.1">
    <property type="nucleotide sequence ID" value="NZ_PDJI01000004.1"/>
</dbReference>
<evidence type="ECO:0000313" key="2">
    <source>
        <dbReference type="Proteomes" id="UP000222106"/>
    </source>
</evidence>
<dbReference type="Proteomes" id="UP000222106">
    <property type="component" value="Unassembled WGS sequence"/>
</dbReference>
<name>A0A2A9EQR9_9MICO</name>
<reference evidence="1 2" key="1">
    <citation type="submission" date="2017-10" db="EMBL/GenBank/DDBJ databases">
        <title>Sequencing the genomes of 1000 actinobacteria strains.</title>
        <authorList>
            <person name="Klenk H.-P."/>
        </authorList>
    </citation>
    <scope>NUCLEOTIDE SEQUENCE [LARGE SCALE GENOMIC DNA]</scope>
    <source>
        <strain evidence="1 2">DSM 21838</strain>
    </source>
</reference>
<sequence length="131" mass="13938">MSATGSRRPDGNGTAAKSTGQAARLKFVACRDCTAASCEDCGGVHHDTTCPVGRTLAKVERNDLRWFAARPYATERRRPANWAEAASVELESGFLPSHVHVIRGSSGQLAYGYGDSTTIRVMVIVGGGRRG</sequence>
<comment type="caution">
    <text evidence="1">The sequence shown here is derived from an EMBL/GenBank/DDBJ whole genome shotgun (WGS) entry which is preliminary data.</text>
</comment>
<gene>
    <name evidence="1" type="ORF">ATJ97_3136</name>
</gene>